<dbReference type="InterPro" id="IPR023561">
    <property type="entry name" value="Carbonic_anhydrase_a-class"/>
</dbReference>
<dbReference type="PANTHER" id="PTHR18952:SF137">
    <property type="entry name" value="CARBONIC ANHYDRASE"/>
    <property type="match status" value="1"/>
</dbReference>
<dbReference type="PROSITE" id="PS51144">
    <property type="entry name" value="ALPHA_CA_2"/>
    <property type="match status" value="1"/>
</dbReference>
<accession>A0AB39ZAF4</accession>
<dbReference type="Gene3D" id="3.10.200.10">
    <property type="entry name" value="Alpha carbonic anhydrase"/>
    <property type="match status" value="1"/>
</dbReference>
<dbReference type="GO" id="GO:0008270">
    <property type="term" value="F:zinc ion binding"/>
    <property type="evidence" value="ECO:0007669"/>
    <property type="project" value="UniProtKB-UniRule"/>
</dbReference>
<organism evidence="6 7">
    <name type="scientific">Drosophila suzukii</name>
    <name type="common">Spotted-wing drosophila fruit fly</name>
    <dbReference type="NCBI Taxonomy" id="28584"/>
    <lineage>
        <taxon>Eukaryota</taxon>
        <taxon>Metazoa</taxon>
        <taxon>Ecdysozoa</taxon>
        <taxon>Arthropoda</taxon>
        <taxon>Hexapoda</taxon>
        <taxon>Insecta</taxon>
        <taxon>Pterygota</taxon>
        <taxon>Neoptera</taxon>
        <taxon>Endopterygota</taxon>
        <taxon>Diptera</taxon>
        <taxon>Brachycera</taxon>
        <taxon>Muscomorpha</taxon>
        <taxon>Ephydroidea</taxon>
        <taxon>Drosophilidae</taxon>
        <taxon>Drosophila</taxon>
        <taxon>Sophophora</taxon>
    </lineage>
</organism>
<dbReference type="InterPro" id="IPR036398">
    <property type="entry name" value="CA_dom_sf"/>
</dbReference>
<dbReference type="RefSeq" id="XP_016931198.4">
    <property type="nucleotide sequence ID" value="XM_017075709.4"/>
</dbReference>
<dbReference type="EC" id="4.2.1.1" evidence="4"/>
<keyword evidence="4" id="KW-0456">Lyase</keyword>
<evidence type="ECO:0000313" key="6">
    <source>
        <dbReference type="Proteomes" id="UP001652628"/>
    </source>
</evidence>
<dbReference type="GO" id="GO:0005737">
    <property type="term" value="C:cytoplasm"/>
    <property type="evidence" value="ECO:0007669"/>
    <property type="project" value="TreeGrafter"/>
</dbReference>
<name>A0AB39ZAF4_DROSZ</name>
<dbReference type="PROSITE" id="PS00162">
    <property type="entry name" value="ALPHA_CA_1"/>
    <property type="match status" value="1"/>
</dbReference>
<evidence type="ECO:0000259" key="5">
    <source>
        <dbReference type="PROSITE" id="PS51144"/>
    </source>
</evidence>
<dbReference type="InterPro" id="IPR018338">
    <property type="entry name" value="Carbonic_anhydrase_a-class_CS"/>
</dbReference>
<gene>
    <name evidence="7" type="primary">CAH5</name>
</gene>
<comment type="function">
    <text evidence="4">Reversible hydration of carbon dioxide.</text>
</comment>
<evidence type="ECO:0000313" key="7">
    <source>
        <dbReference type="RefSeq" id="XP_016931198.4"/>
    </source>
</evidence>
<comment type="similarity">
    <text evidence="1 4">Belongs to the alpha-carbonic anhydrase family.</text>
</comment>
<evidence type="ECO:0000256" key="2">
    <source>
        <dbReference type="ARBA" id="ARBA00022723"/>
    </source>
</evidence>
<evidence type="ECO:0000256" key="1">
    <source>
        <dbReference type="ARBA" id="ARBA00010718"/>
    </source>
</evidence>
<dbReference type="InterPro" id="IPR001148">
    <property type="entry name" value="CA_dom"/>
</dbReference>
<keyword evidence="3 4" id="KW-0862">Zinc</keyword>
<keyword evidence="2 4" id="KW-0479">Metal-binding</keyword>
<comment type="cofactor">
    <cofactor evidence="4">
        <name>Zn(2+)</name>
        <dbReference type="ChEBI" id="CHEBI:29105"/>
    </cofactor>
</comment>
<protein>
    <recommendedName>
        <fullName evidence="4">Carbonic anhydrase</fullName>
        <ecNumber evidence="4">4.2.1.1</ecNumber>
    </recommendedName>
</protein>
<comment type="catalytic activity">
    <reaction evidence="4">
        <text>hydrogencarbonate + H(+) = CO2 + H2O</text>
        <dbReference type="Rhea" id="RHEA:10748"/>
        <dbReference type="ChEBI" id="CHEBI:15377"/>
        <dbReference type="ChEBI" id="CHEBI:15378"/>
        <dbReference type="ChEBI" id="CHEBI:16526"/>
        <dbReference type="ChEBI" id="CHEBI:17544"/>
        <dbReference type="EC" id="4.2.1.1"/>
    </reaction>
</comment>
<dbReference type="GeneID" id="108010782"/>
<dbReference type="AlphaFoldDB" id="A0AB39ZAF4"/>
<feature type="domain" description="Alpha-carbonic anhydrase" evidence="5">
    <location>
        <begin position="72"/>
        <end position="333"/>
    </location>
</feature>
<dbReference type="GO" id="GO:0004089">
    <property type="term" value="F:carbonate dehydratase activity"/>
    <property type="evidence" value="ECO:0007669"/>
    <property type="project" value="UniProtKB-UniRule"/>
</dbReference>
<reference evidence="7" key="1">
    <citation type="submission" date="2025-08" db="UniProtKB">
        <authorList>
            <consortium name="RefSeq"/>
        </authorList>
    </citation>
    <scope>IDENTIFICATION</scope>
</reference>
<proteinExistence type="inferred from homology"/>
<evidence type="ECO:0000256" key="4">
    <source>
        <dbReference type="RuleBase" id="RU367011"/>
    </source>
</evidence>
<dbReference type="SMART" id="SM01057">
    <property type="entry name" value="Carb_anhydrase"/>
    <property type="match status" value="1"/>
</dbReference>
<dbReference type="SUPFAM" id="SSF51069">
    <property type="entry name" value="Carbonic anhydrase"/>
    <property type="match status" value="1"/>
</dbReference>
<dbReference type="Pfam" id="PF00194">
    <property type="entry name" value="Carb_anhydrase"/>
    <property type="match status" value="1"/>
</dbReference>
<sequence length="335" mass="37869">MVLIGTEKLTVWLESPTGTDLKVVIQSSALKMFFFSYWWLLAISGCTFAYIEIPEAYLAAIRQDRADDQSAGEYNYDEQGDDWTGTCQTGEKQSPIDLIFEDSKIVSIPRLRFHNYDQALQTPLVIVNNGHTANMVIPPTRGGQRASINGSLLPGNFEVQSVHFHWGSRNSAGSEHAINFQRYDVEMHIVHKNTIYDTMGEATQHSDGLAVLGVMLRATANPTQVSRLYGLNKIFNRLPRIVQYNSNATITGRLTVGQLLGSIVTGEFFTYNGSLTTPDCAEAVTWTVFPDVIDYPRRQIEKLWNLKDSRKNPLIDNYRNIQDTNDRDVYYRAIQ</sequence>
<evidence type="ECO:0000256" key="3">
    <source>
        <dbReference type="ARBA" id="ARBA00022833"/>
    </source>
</evidence>
<dbReference type="CDD" id="cd00326">
    <property type="entry name" value="alpha_CA"/>
    <property type="match status" value="1"/>
</dbReference>
<dbReference type="PANTHER" id="PTHR18952">
    <property type="entry name" value="CARBONIC ANHYDRASE"/>
    <property type="match status" value="1"/>
</dbReference>
<dbReference type="Proteomes" id="UP001652628">
    <property type="component" value="Chromosome 3"/>
</dbReference>
<keyword evidence="6" id="KW-1185">Reference proteome</keyword>